<dbReference type="Pfam" id="PF26504">
    <property type="entry name" value="DUF8168_C"/>
    <property type="match status" value="1"/>
</dbReference>
<reference evidence="3 4" key="1">
    <citation type="journal article" date="2010" name="BMC Genomics">
        <title>Genome comparison of the epiphytic bacteria Erwinia billingiae and E. tasmaniensis with the pear pathogen E. pyrifoliae.</title>
        <authorList>
            <person name="Kube M."/>
            <person name="Migdoll A.M."/>
            <person name="Gehring I."/>
            <person name="Heitmann K."/>
            <person name="Mayer Y."/>
            <person name="Kuhl H."/>
            <person name="Knaust F."/>
            <person name="Geider K."/>
            <person name="Reinhardt R."/>
        </authorList>
    </citation>
    <scope>NUCLEOTIDE SEQUENCE [LARGE SCALE GENOMIC DNA]</scope>
    <source>
        <strain evidence="3 4">Eb661</strain>
    </source>
</reference>
<evidence type="ECO:0000259" key="2">
    <source>
        <dbReference type="Pfam" id="PF26505"/>
    </source>
</evidence>
<feature type="domain" description="DUF8168" evidence="2">
    <location>
        <begin position="4"/>
        <end position="105"/>
    </location>
</feature>
<protein>
    <submittedName>
        <fullName evidence="3">Conserved uncharacterized protein</fullName>
    </submittedName>
</protein>
<dbReference type="InterPro" id="IPR059012">
    <property type="entry name" value="DUF8168_C"/>
</dbReference>
<organism evidence="4">
    <name type="scientific">Erwinia billingiae (strain Eb661)</name>
    <dbReference type="NCBI Taxonomy" id="634500"/>
    <lineage>
        <taxon>Bacteria</taxon>
        <taxon>Pseudomonadati</taxon>
        <taxon>Pseudomonadota</taxon>
        <taxon>Gammaproteobacteria</taxon>
        <taxon>Enterobacterales</taxon>
        <taxon>Erwiniaceae</taxon>
        <taxon>Erwinia</taxon>
    </lineage>
</organism>
<evidence type="ECO:0000313" key="3">
    <source>
        <dbReference type="EMBL" id="CAX58619.1"/>
    </source>
</evidence>
<feature type="domain" description="DUF8168" evidence="1">
    <location>
        <begin position="126"/>
        <end position="240"/>
    </location>
</feature>
<dbReference type="AlphaFoldDB" id="D8MP62"/>
<name>D8MP62_ERWBE</name>
<dbReference type="GeneID" id="90511107"/>
<dbReference type="HOGENOM" id="CLU_1163947_0_0_6"/>
<sequence>MSLYTFIGTIHPNRAIIDKHYFKTKSSFQTAGNVNEVFKVDVRILMNQLLVYVEGEDVFDMFTMRNFVQGIVEQDLAKVAFITGHSYRAEVMRVINDSLAWDEVYGINNTLITQHFPINDYDASLARIRKYSIGESGMYISQALSSMSDALKDVSDTSFCCYRALEWLKNHNALRLGKPKQKSWDLFKETLGLEADFIREKVGKLQLDARHGRPEILSEQQYKDCIKATWDIFHKYLDVIETK</sequence>
<evidence type="ECO:0000259" key="1">
    <source>
        <dbReference type="Pfam" id="PF26504"/>
    </source>
</evidence>
<dbReference type="eggNOG" id="ENOG5033GIS">
    <property type="taxonomic scope" value="Bacteria"/>
</dbReference>
<accession>D8MP62</accession>
<keyword evidence="4" id="KW-1185">Reference proteome</keyword>
<dbReference type="RefSeq" id="WP_013201116.1">
    <property type="nucleotide sequence ID" value="NC_014306.1"/>
</dbReference>
<dbReference type="Pfam" id="PF26505">
    <property type="entry name" value="DUF8168_N"/>
    <property type="match status" value="1"/>
</dbReference>
<dbReference type="Proteomes" id="UP000008793">
    <property type="component" value="Chromosome"/>
</dbReference>
<proteinExistence type="predicted"/>
<dbReference type="InterPro" id="IPR059013">
    <property type="entry name" value="DUF8168_N"/>
</dbReference>
<dbReference type="EMBL" id="FP236843">
    <property type="protein sequence ID" value="CAX58619.1"/>
    <property type="molecule type" value="Genomic_DNA"/>
</dbReference>
<evidence type="ECO:0000313" key="4">
    <source>
        <dbReference type="Proteomes" id="UP000008793"/>
    </source>
</evidence>
<dbReference type="KEGG" id="ebi:EbC_10880"/>
<gene>
    <name evidence="3" type="ordered locus">EbC_10880</name>
</gene>